<evidence type="ECO:0000313" key="2">
    <source>
        <dbReference type="Proteomes" id="UP000002668"/>
    </source>
</evidence>
<organism evidence="2">
    <name type="scientific">Leptosphaeria maculans (strain JN3 / isolate v23.1.3 / race Av1-4-5-6-7-8)</name>
    <name type="common">Blackleg fungus</name>
    <name type="synonym">Phoma lingam</name>
    <dbReference type="NCBI Taxonomy" id="985895"/>
    <lineage>
        <taxon>Eukaryota</taxon>
        <taxon>Fungi</taxon>
        <taxon>Dikarya</taxon>
        <taxon>Ascomycota</taxon>
        <taxon>Pezizomycotina</taxon>
        <taxon>Dothideomycetes</taxon>
        <taxon>Pleosporomycetidae</taxon>
        <taxon>Pleosporales</taxon>
        <taxon>Pleosporineae</taxon>
        <taxon>Leptosphaeriaceae</taxon>
        <taxon>Plenodomus</taxon>
        <taxon>Plenodomus lingam/Leptosphaeria maculans species complex</taxon>
    </lineage>
</organism>
<gene>
    <name evidence="1" type="ORF">LEMA_uP031860.1</name>
</gene>
<name>E4ZWQ8_LEPMJ</name>
<keyword evidence="2" id="KW-1185">Reference proteome</keyword>
<evidence type="ECO:0000313" key="1">
    <source>
        <dbReference type="EMBL" id="CBX96034.1"/>
    </source>
</evidence>
<dbReference type="InParanoid" id="E4ZWQ8"/>
<reference evidence="2" key="1">
    <citation type="journal article" date="2011" name="Nat. Commun.">
        <title>Effector diversification within compartments of the Leptosphaeria maculans genome affected by Repeat-Induced Point mutations.</title>
        <authorList>
            <person name="Rouxel T."/>
            <person name="Grandaubert J."/>
            <person name="Hane J.K."/>
            <person name="Hoede C."/>
            <person name="van de Wouw A.P."/>
            <person name="Couloux A."/>
            <person name="Dominguez V."/>
            <person name="Anthouard V."/>
            <person name="Bally P."/>
            <person name="Bourras S."/>
            <person name="Cozijnsen A.J."/>
            <person name="Ciuffetti L.M."/>
            <person name="Degrave A."/>
            <person name="Dilmaghani A."/>
            <person name="Duret L."/>
            <person name="Fudal I."/>
            <person name="Goodwin S.B."/>
            <person name="Gout L."/>
            <person name="Glaser N."/>
            <person name="Linglin J."/>
            <person name="Kema G.H.J."/>
            <person name="Lapalu N."/>
            <person name="Lawrence C.B."/>
            <person name="May K."/>
            <person name="Meyer M."/>
            <person name="Ollivier B."/>
            <person name="Poulain J."/>
            <person name="Schoch C.L."/>
            <person name="Simon A."/>
            <person name="Spatafora J.W."/>
            <person name="Stachowiak A."/>
            <person name="Turgeon B.G."/>
            <person name="Tyler B.M."/>
            <person name="Vincent D."/>
            <person name="Weissenbach J."/>
            <person name="Amselem J."/>
            <person name="Quesneville H."/>
            <person name="Oliver R.P."/>
            <person name="Wincker P."/>
            <person name="Balesdent M.-H."/>
            <person name="Howlett B.J."/>
        </authorList>
    </citation>
    <scope>NUCLEOTIDE SEQUENCE [LARGE SCALE GENOMIC DNA]</scope>
    <source>
        <strain evidence="2">JN3 / isolate v23.1.3 / race Av1-4-5-6-7-8</strain>
    </source>
</reference>
<dbReference type="EMBL" id="FP929127">
    <property type="protein sequence ID" value="CBX96034.1"/>
    <property type="molecule type" value="Genomic_DNA"/>
</dbReference>
<dbReference type="AlphaFoldDB" id="E4ZWQ8"/>
<protein>
    <submittedName>
        <fullName evidence="1">Predicted protein</fullName>
    </submittedName>
</protein>
<proteinExistence type="predicted"/>
<dbReference type="HOGENOM" id="CLU_2923069_0_0_1"/>
<dbReference type="VEuPathDB" id="FungiDB:LEMA_uP031860.1"/>
<sequence>MEQSDQVTFNTMKLHLLVPRNNYPPVVPLPSAPFALIIPPSCQQAAVCLRPTNQLPTLVFK</sequence>
<dbReference type="Proteomes" id="UP000002668">
    <property type="component" value="Genome"/>
</dbReference>
<accession>E4ZWQ8</accession>